<evidence type="ECO:0000256" key="2">
    <source>
        <dbReference type="ARBA" id="ARBA00022692"/>
    </source>
</evidence>
<comment type="caution">
    <text evidence="8">The sequence shown here is derived from an EMBL/GenBank/DDBJ whole genome shotgun (WGS) entry which is preliminary data.</text>
</comment>
<comment type="subcellular location">
    <subcellularLocation>
        <location evidence="1">Endomembrane system</location>
        <topology evidence="1">Multi-pass membrane protein</topology>
    </subcellularLocation>
</comment>
<dbReference type="SMART" id="SM00752">
    <property type="entry name" value="HTTM"/>
    <property type="match status" value="1"/>
</dbReference>
<feature type="transmembrane region" description="Helical" evidence="6">
    <location>
        <begin position="263"/>
        <end position="290"/>
    </location>
</feature>
<feature type="transmembrane region" description="Helical" evidence="6">
    <location>
        <begin position="229"/>
        <end position="251"/>
    </location>
</feature>
<dbReference type="InterPro" id="IPR053934">
    <property type="entry name" value="HTTM_dom"/>
</dbReference>
<feature type="domain" description="HTTM-like" evidence="7">
    <location>
        <begin position="17"/>
        <end position="294"/>
    </location>
</feature>
<sequence>MKKSLGNITDRLDFWSLRPVAVTGVSGTRVLLGFVGLMYYVSQYQERNYLFGPDGVLPHEDFKAQLTGFSLYTLSASPWYFQLVYHLGIAAALAVMLGVGGRPGLAVHWALLWSVYQRQPGLLDGGDNLAYVVIPFLLLTRCYDRFALPVGLASRLARRVPGHLRALSVPFHNLGVLMVAAQICLVYVVSGLYKVMGEEWQDGTALFYIMRVAEFELPGWSHLVYENDALVVLGTYGTVAFLVYFPVGVLVPALRPWAAAASICFHLSIAFFMGLTGFALTMIACDLVFLSGALDRALLWVRGRLPGSRASRSGRTSQADAAPADPATAERPSGENTTQPSAPQAELV</sequence>
<reference evidence="8 9" key="1">
    <citation type="journal article" date="2019" name="Int. J. Syst. Evol. Microbiol.">
        <title>The Global Catalogue of Microorganisms (GCM) 10K type strain sequencing project: providing services to taxonomists for standard genome sequencing and annotation.</title>
        <authorList>
            <consortium name="The Broad Institute Genomics Platform"/>
            <consortium name="The Broad Institute Genome Sequencing Center for Infectious Disease"/>
            <person name="Wu L."/>
            <person name="Ma J."/>
        </authorList>
    </citation>
    <scope>NUCLEOTIDE SEQUENCE [LARGE SCALE GENOMIC DNA]</scope>
    <source>
        <strain evidence="8 9">JCM 9650</strain>
    </source>
</reference>
<dbReference type="Proteomes" id="UP001501423">
    <property type="component" value="Unassembled WGS sequence"/>
</dbReference>
<dbReference type="RefSeq" id="WP_346087483.1">
    <property type="nucleotide sequence ID" value="NZ_BAAAVA010000003.1"/>
</dbReference>
<proteinExistence type="predicted"/>
<keyword evidence="3 6" id="KW-1133">Transmembrane helix</keyword>
<evidence type="ECO:0000256" key="3">
    <source>
        <dbReference type="ARBA" id="ARBA00022989"/>
    </source>
</evidence>
<accession>A0ABN3WDV2</accession>
<keyword evidence="4 6" id="KW-0472">Membrane</keyword>
<evidence type="ECO:0000313" key="9">
    <source>
        <dbReference type="Proteomes" id="UP001501423"/>
    </source>
</evidence>
<feature type="compositionally biased region" description="Low complexity" evidence="5">
    <location>
        <begin position="319"/>
        <end position="329"/>
    </location>
</feature>
<evidence type="ECO:0000259" key="7">
    <source>
        <dbReference type="SMART" id="SM00752"/>
    </source>
</evidence>
<dbReference type="InterPro" id="IPR011020">
    <property type="entry name" value="HTTM-like"/>
</dbReference>
<evidence type="ECO:0000256" key="1">
    <source>
        <dbReference type="ARBA" id="ARBA00004127"/>
    </source>
</evidence>
<dbReference type="EMBL" id="BAAAVA010000003">
    <property type="protein sequence ID" value="GAA2909547.1"/>
    <property type="molecule type" value="Genomic_DNA"/>
</dbReference>
<keyword evidence="2 6" id="KW-0812">Transmembrane</keyword>
<dbReference type="Pfam" id="PF05090">
    <property type="entry name" value="HTTM"/>
    <property type="match status" value="1"/>
</dbReference>
<evidence type="ECO:0000256" key="4">
    <source>
        <dbReference type="ARBA" id="ARBA00023136"/>
    </source>
</evidence>
<evidence type="ECO:0000256" key="6">
    <source>
        <dbReference type="SAM" id="Phobius"/>
    </source>
</evidence>
<feature type="transmembrane region" description="Helical" evidence="6">
    <location>
        <begin position="174"/>
        <end position="193"/>
    </location>
</feature>
<name>A0ABN3WDV2_9ACTN</name>
<gene>
    <name evidence="8" type="ORF">GCM10010478_05170</name>
</gene>
<protein>
    <recommendedName>
        <fullName evidence="7">HTTM-like domain-containing protein</fullName>
    </recommendedName>
</protein>
<dbReference type="PANTHER" id="PTHR39535:SF2">
    <property type="entry name" value="HTTM DOMAIN-CONTAINING PROTEIN"/>
    <property type="match status" value="1"/>
</dbReference>
<evidence type="ECO:0000256" key="5">
    <source>
        <dbReference type="SAM" id="MobiDB-lite"/>
    </source>
</evidence>
<keyword evidence="9" id="KW-1185">Reference proteome</keyword>
<dbReference type="PANTHER" id="PTHR39535">
    <property type="entry name" value="SPORULATION-DELAYING PROTEIN SDPB"/>
    <property type="match status" value="1"/>
</dbReference>
<feature type="transmembrane region" description="Helical" evidence="6">
    <location>
        <begin position="79"/>
        <end position="99"/>
    </location>
</feature>
<evidence type="ECO:0000313" key="8">
    <source>
        <dbReference type="EMBL" id="GAA2909547.1"/>
    </source>
</evidence>
<feature type="transmembrane region" description="Helical" evidence="6">
    <location>
        <begin position="20"/>
        <end position="41"/>
    </location>
</feature>
<organism evidence="8 9">
    <name type="scientific">Streptomyces erythrogriseus</name>
    <dbReference type="NCBI Taxonomy" id="284027"/>
    <lineage>
        <taxon>Bacteria</taxon>
        <taxon>Bacillati</taxon>
        <taxon>Actinomycetota</taxon>
        <taxon>Actinomycetes</taxon>
        <taxon>Kitasatosporales</taxon>
        <taxon>Streptomycetaceae</taxon>
        <taxon>Streptomyces</taxon>
        <taxon>Streptomyces griseoincarnatus group</taxon>
    </lineage>
</organism>
<feature type="region of interest" description="Disordered" evidence="5">
    <location>
        <begin position="307"/>
        <end position="348"/>
    </location>
</feature>
<dbReference type="InterPro" id="IPR052964">
    <property type="entry name" value="Sporulation_signal_mat"/>
</dbReference>